<evidence type="ECO:0000313" key="2">
    <source>
        <dbReference type="Proteomes" id="UP000805193"/>
    </source>
</evidence>
<accession>A0AC60PTT0</accession>
<organism evidence="1 2">
    <name type="scientific">Ixodes persulcatus</name>
    <name type="common">Taiga tick</name>
    <dbReference type="NCBI Taxonomy" id="34615"/>
    <lineage>
        <taxon>Eukaryota</taxon>
        <taxon>Metazoa</taxon>
        <taxon>Ecdysozoa</taxon>
        <taxon>Arthropoda</taxon>
        <taxon>Chelicerata</taxon>
        <taxon>Arachnida</taxon>
        <taxon>Acari</taxon>
        <taxon>Parasitiformes</taxon>
        <taxon>Ixodida</taxon>
        <taxon>Ixodoidea</taxon>
        <taxon>Ixodidae</taxon>
        <taxon>Ixodinae</taxon>
        <taxon>Ixodes</taxon>
    </lineage>
</organism>
<proteinExistence type="predicted"/>
<evidence type="ECO:0000313" key="1">
    <source>
        <dbReference type="EMBL" id="KAG0424440.1"/>
    </source>
</evidence>
<gene>
    <name evidence="1" type="ORF">HPB47_028377</name>
</gene>
<dbReference type="EMBL" id="JABSTQ010009975">
    <property type="protein sequence ID" value="KAG0424440.1"/>
    <property type="molecule type" value="Genomic_DNA"/>
</dbReference>
<protein>
    <submittedName>
        <fullName evidence="1">Uncharacterized protein</fullName>
    </submittedName>
</protein>
<name>A0AC60PTT0_IXOPE</name>
<dbReference type="Proteomes" id="UP000805193">
    <property type="component" value="Unassembled WGS sequence"/>
</dbReference>
<comment type="caution">
    <text evidence="1">The sequence shown here is derived from an EMBL/GenBank/DDBJ whole genome shotgun (WGS) entry which is preliminary data.</text>
</comment>
<sequence length="454" mass="50775">MAGLPTRLAEIEGIGFTIYADDITLWTSGGPPGAQEQALQDGLNTVADYLREVGMAPSPEKTTYVVVADASNRKKGVKNLFNLCLDGRPIQCQRSIRVLGLPIDEDGGASTWLTQVTKMWRQTLGLIRRATSKSWGANESTLRMLVHALLTSKAMYGINYLRVTGAQKRKLEVLNREAMRLVVGLPRFAPIEELHKHSRINTLEDRAETHRIAQVQRLERTRPGRAILQLHGYQLMGRPTISPPPPPWEDEAVVDHRPMKQNVDKDQKGRRNNAAKKHAESVQDARPGSETVHVYTDAAIREDGGGTAIAWFCLNTESKANFAFHKKHSTKEAELRAILFAVEDESLTPEGSKHLRVYTDSKEALATCRKRDSPAKRTFSAQLGPTLCDVYEDILRRGLLPPSMRQAVTVLIPKKKSEEIPSVDQFRPISLLTSDYKTLAKILANRLEIGYWMT</sequence>
<keyword evidence="2" id="KW-1185">Reference proteome</keyword>
<reference evidence="1 2" key="1">
    <citation type="journal article" date="2020" name="Cell">
        <title>Large-Scale Comparative Analyses of Tick Genomes Elucidate Their Genetic Diversity and Vector Capacities.</title>
        <authorList>
            <consortium name="Tick Genome and Microbiome Consortium (TIGMIC)"/>
            <person name="Jia N."/>
            <person name="Wang J."/>
            <person name="Shi W."/>
            <person name="Du L."/>
            <person name="Sun Y."/>
            <person name="Zhan W."/>
            <person name="Jiang J.F."/>
            <person name="Wang Q."/>
            <person name="Zhang B."/>
            <person name="Ji P."/>
            <person name="Bell-Sakyi L."/>
            <person name="Cui X.M."/>
            <person name="Yuan T.T."/>
            <person name="Jiang B.G."/>
            <person name="Yang W.F."/>
            <person name="Lam T.T."/>
            <person name="Chang Q.C."/>
            <person name="Ding S.J."/>
            <person name="Wang X.J."/>
            <person name="Zhu J.G."/>
            <person name="Ruan X.D."/>
            <person name="Zhao L."/>
            <person name="Wei J.T."/>
            <person name="Ye R.Z."/>
            <person name="Que T.C."/>
            <person name="Du C.H."/>
            <person name="Zhou Y.H."/>
            <person name="Cheng J.X."/>
            <person name="Dai P.F."/>
            <person name="Guo W.B."/>
            <person name="Han X.H."/>
            <person name="Huang E.J."/>
            <person name="Li L.F."/>
            <person name="Wei W."/>
            <person name="Gao Y.C."/>
            <person name="Liu J.Z."/>
            <person name="Shao H.Z."/>
            <person name="Wang X."/>
            <person name="Wang C.C."/>
            <person name="Yang T.C."/>
            <person name="Huo Q.B."/>
            <person name="Li W."/>
            <person name="Chen H.Y."/>
            <person name="Chen S.E."/>
            <person name="Zhou L.G."/>
            <person name="Ni X.B."/>
            <person name="Tian J.H."/>
            <person name="Sheng Y."/>
            <person name="Liu T."/>
            <person name="Pan Y.S."/>
            <person name="Xia L.Y."/>
            <person name="Li J."/>
            <person name="Zhao F."/>
            <person name="Cao W.C."/>
        </authorList>
    </citation>
    <scope>NUCLEOTIDE SEQUENCE [LARGE SCALE GENOMIC DNA]</scope>
    <source>
        <strain evidence="1">Iper-2018</strain>
    </source>
</reference>